<dbReference type="NCBIfam" id="NF041278">
    <property type="entry name" value="CmcJ_NvfI_EfuI"/>
    <property type="match status" value="1"/>
</dbReference>
<dbReference type="EMBL" id="UINC01088351">
    <property type="protein sequence ID" value="SVC38489.1"/>
    <property type="molecule type" value="Genomic_DNA"/>
</dbReference>
<evidence type="ECO:0000313" key="1">
    <source>
        <dbReference type="EMBL" id="SVC38489.1"/>
    </source>
</evidence>
<dbReference type="AlphaFoldDB" id="A0A382LP55"/>
<protein>
    <recommendedName>
        <fullName evidence="2">Methyltransferase</fullName>
    </recommendedName>
</protein>
<name>A0A382LP55_9ZZZZ</name>
<reference evidence="1" key="1">
    <citation type="submission" date="2018-05" db="EMBL/GenBank/DDBJ databases">
        <authorList>
            <person name="Lanie J.A."/>
            <person name="Ng W.-L."/>
            <person name="Kazmierczak K.M."/>
            <person name="Andrzejewski T.M."/>
            <person name="Davidsen T.M."/>
            <person name="Wayne K.J."/>
            <person name="Tettelin H."/>
            <person name="Glass J.I."/>
            <person name="Rusch D."/>
            <person name="Podicherti R."/>
            <person name="Tsui H.-C.T."/>
            <person name="Winkler M.E."/>
        </authorList>
    </citation>
    <scope>NUCLEOTIDE SEQUENCE</scope>
</reference>
<evidence type="ECO:0008006" key="2">
    <source>
        <dbReference type="Google" id="ProtNLM"/>
    </source>
</evidence>
<dbReference type="InterPro" id="IPR044053">
    <property type="entry name" value="AsaB-like"/>
</dbReference>
<dbReference type="GO" id="GO:0016491">
    <property type="term" value="F:oxidoreductase activity"/>
    <property type="evidence" value="ECO:0007669"/>
    <property type="project" value="InterPro"/>
</dbReference>
<organism evidence="1">
    <name type="scientific">marine metagenome</name>
    <dbReference type="NCBI Taxonomy" id="408172"/>
    <lineage>
        <taxon>unclassified sequences</taxon>
        <taxon>metagenomes</taxon>
        <taxon>ecological metagenomes</taxon>
    </lineage>
</organism>
<gene>
    <name evidence="1" type="ORF">METZ01_LOCUS291343</name>
</gene>
<dbReference type="PANTHER" id="PTHR34598:SF3">
    <property type="entry name" value="OXIDOREDUCTASE AN1597"/>
    <property type="match status" value="1"/>
</dbReference>
<sequence>MSDVTAQVRYINDEWKERVDRAFIYSKETRRANTTLREVQIYDARPLHAASELDLDTNGFVLAECDFGVSDFHDDEAVRSCYDQALIPMLKSLNGASEVKVSGHQVRTEDPSTFLGAYSRYLHCDYPLTPSPDREARMLGRDLAGADYAWFNIWSPIERLAEQNQLTVLDARTLSMDDICEYNFTEQAGNGYAAIPAHNPNHRFFYFPNMKPGEVIIFKQFDSRSDKAMVCPHTAFYDPDVGDHSAARRSVEFRALCVFD</sequence>
<proteinExistence type="predicted"/>
<accession>A0A382LP55</accession>
<dbReference type="PANTHER" id="PTHR34598">
    <property type="entry name" value="BLL6449 PROTEIN"/>
    <property type="match status" value="1"/>
</dbReference>